<dbReference type="AlphaFoldDB" id="A0A814F4L2"/>
<dbReference type="EMBL" id="CAJNOK010002696">
    <property type="protein sequence ID" value="CAF0871152.1"/>
    <property type="molecule type" value="Genomic_DNA"/>
</dbReference>
<dbReference type="EMBL" id="CAJNOQ010002722">
    <property type="protein sequence ID" value="CAF0974947.1"/>
    <property type="molecule type" value="Genomic_DNA"/>
</dbReference>
<evidence type="ECO:0000313" key="6">
    <source>
        <dbReference type="Proteomes" id="UP000663829"/>
    </source>
</evidence>
<accession>A0A814F4L2</accession>
<evidence type="ECO:0000313" key="4">
    <source>
        <dbReference type="EMBL" id="CAF3655984.1"/>
    </source>
</evidence>
<dbReference type="Proteomes" id="UP000677228">
    <property type="component" value="Unassembled WGS sequence"/>
</dbReference>
<evidence type="ECO:0000313" key="5">
    <source>
        <dbReference type="EMBL" id="CAF3747801.1"/>
    </source>
</evidence>
<sequence>MLNFINVIYQECRKGACRVTYTESAATTTKNQNNIAIIKPYPRSSQRKDLPSTLESEHMATNVVTNDDDVQIPPRSINETGAVATSPPPTAVQQHPQEPNDEEKGELSSKERRRIENLAKRKKTGSDFYSTHNAKNRPRNKHEPNSGGQNEQGFRGHTKKKKKS</sequence>
<dbReference type="Proteomes" id="UP000681722">
    <property type="component" value="Unassembled WGS sequence"/>
</dbReference>
<protein>
    <submittedName>
        <fullName evidence="3">Uncharacterized protein</fullName>
    </submittedName>
</protein>
<feature type="compositionally biased region" description="Basic and acidic residues" evidence="1">
    <location>
        <begin position="46"/>
        <end position="58"/>
    </location>
</feature>
<name>A0A814F4L2_9BILA</name>
<organism evidence="3 6">
    <name type="scientific">Didymodactylos carnosus</name>
    <dbReference type="NCBI Taxonomy" id="1234261"/>
    <lineage>
        <taxon>Eukaryota</taxon>
        <taxon>Metazoa</taxon>
        <taxon>Spiralia</taxon>
        <taxon>Gnathifera</taxon>
        <taxon>Rotifera</taxon>
        <taxon>Eurotatoria</taxon>
        <taxon>Bdelloidea</taxon>
        <taxon>Philodinida</taxon>
        <taxon>Philodinidae</taxon>
        <taxon>Didymodactylos</taxon>
    </lineage>
</organism>
<proteinExistence type="predicted"/>
<feature type="compositionally biased region" description="Basic and acidic residues" evidence="1">
    <location>
        <begin position="105"/>
        <end position="119"/>
    </location>
</feature>
<comment type="caution">
    <text evidence="3">The sequence shown here is derived from an EMBL/GenBank/DDBJ whole genome shotgun (WGS) entry which is preliminary data.</text>
</comment>
<dbReference type="EMBL" id="CAJOBC010002722">
    <property type="protein sequence ID" value="CAF3747801.1"/>
    <property type="molecule type" value="Genomic_DNA"/>
</dbReference>
<dbReference type="Proteomes" id="UP000663829">
    <property type="component" value="Unassembled WGS sequence"/>
</dbReference>
<keyword evidence="6" id="KW-1185">Reference proteome</keyword>
<gene>
    <name evidence="3" type="ORF">GPM918_LOCUS12437</name>
    <name evidence="2" type="ORF">OVA965_LOCUS8137</name>
    <name evidence="5" type="ORF">SRO942_LOCUS12438</name>
    <name evidence="4" type="ORF">TMI583_LOCUS8133</name>
</gene>
<dbReference type="Proteomes" id="UP000682733">
    <property type="component" value="Unassembled WGS sequence"/>
</dbReference>
<feature type="region of interest" description="Disordered" evidence="1">
    <location>
        <begin position="41"/>
        <end position="164"/>
    </location>
</feature>
<evidence type="ECO:0000313" key="3">
    <source>
        <dbReference type="EMBL" id="CAF0974947.1"/>
    </source>
</evidence>
<evidence type="ECO:0000313" key="2">
    <source>
        <dbReference type="EMBL" id="CAF0871152.1"/>
    </source>
</evidence>
<dbReference type="EMBL" id="CAJOBA010002697">
    <property type="protein sequence ID" value="CAF3655984.1"/>
    <property type="molecule type" value="Genomic_DNA"/>
</dbReference>
<reference evidence="3" key="1">
    <citation type="submission" date="2021-02" db="EMBL/GenBank/DDBJ databases">
        <authorList>
            <person name="Nowell W R."/>
        </authorList>
    </citation>
    <scope>NUCLEOTIDE SEQUENCE</scope>
</reference>
<evidence type="ECO:0000256" key="1">
    <source>
        <dbReference type="SAM" id="MobiDB-lite"/>
    </source>
</evidence>